<dbReference type="STRING" id="584787.GCA_001247655_02676"/>
<evidence type="ECO:0000256" key="3">
    <source>
        <dbReference type="ARBA" id="ARBA00022801"/>
    </source>
</evidence>
<dbReference type="SUPFAM" id="SSF52317">
    <property type="entry name" value="Class I glutamine amidotransferase-like"/>
    <property type="match status" value="1"/>
</dbReference>
<dbReference type="Gene3D" id="3.40.50.880">
    <property type="match status" value="1"/>
</dbReference>
<comment type="similarity">
    <text evidence="1">Belongs to the peptidase S51 family.</text>
</comment>
<comment type="caution">
    <text evidence="5">The sequence shown here is derived from an EMBL/GenBank/DDBJ whole genome shotgun (WGS) entry which is preliminary data.</text>
</comment>
<evidence type="ECO:0000256" key="2">
    <source>
        <dbReference type="ARBA" id="ARBA00022670"/>
    </source>
</evidence>
<evidence type="ECO:0000256" key="1">
    <source>
        <dbReference type="ARBA" id="ARBA00006534"/>
    </source>
</evidence>
<dbReference type="AlphaFoldDB" id="A0A3N1PL25"/>
<organism evidence="5 6">
    <name type="scientific">Gallaecimonas pentaromativorans</name>
    <dbReference type="NCBI Taxonomy" id="584787"/>
    <lineage>
        <taxon>Bacteria</taxon>
        <taxon>Pseudomonadati</taxon>
        <taxon>Pseudomonadota</taxon>
        <taxon>Gammaproteobacteria</taxon>
        <taxon>Enterobacterales</taxon>
        <taxon>Gallaecimonadaceae</taxon>
        <taxon>Gallaecimonas</taxon>
    </lineage>
</organism>
<dbReference type="Proteomes" id="UP000268033">
    <property type="component" value="Unassembled WGS sequence"/>
</dbReference>
<dbReference type="Pfam" id="PF03575">
    <property type="entry name" value="Peptidase_S51"/>
    <property type="match status" value="1"/>
</dbReference>
<dbReference type="NCBIfam" id="NF003642">
    <property type="entry name" value="PRK05282.1"/>
    <property type="match status" value="1"/>
</dbReference>
<dbReference type="PANTHER" id="PTHR20842:SF0">
    <property type="entry name" value="ALPHA-ASPARTYL DIPEPTIDASE"/>
    <property type="match status" value="1"/>
</dbReference>
<proteinExistence type="inferred from homology"/>
<accession>A0A3N1PL25</accession>
<keyword evidence="4" id="KW-0720">Serine protease</keyword>
<dbReference type="GO" id="GO:0006508">
    <property type="term" value="P:proteolysis"/>
    <property type="evidence" value="ECO:0007669"/>
    <property type="project" value="UniProtKB-KW"/>
</dbReference>
<dbReference type="PANTHER" id="PTHR20842">
    <property type="entry name" value="PROTEASE S51 ALPHA-ASPARTYL DIPEPTIDASE"/>
    <property type="match status" value="1"/>
</dbReference>
<gene>
    <name evidence="5" type="ORF">EDC28_104241</name>
</gene>
<reference evidence="5 6" key="1">
    <citation type="submission" date="2018-11" db="EMBL/GenBank/DDBJ databases">
        <title>Genomic Encyclopedia of Type Strains, Phase IV (KMG-IV): sequencing the most valuable type-strain genomes for metagenomic binning, comparative biology and taxonomic classification.</title>
        <authorList>
            <person name="Goeker M."/>
        </authorList>
    </citation>
    <scope>NUCLEOTIDE SEQUENCE [LARGE SCALE GENOMIC DNA]</scope>
    <source>
        <strain evidence="5 6">DSM 21945</strain>
    </source>
</reference>
<dbReference type="GO" id="GO:0008236">
    <property type="term" value="F:serine-type peptidase activity"/>
    <property type="evidence" value="ECO:0007669"/>
    <property type="project" value="UniProtKB-KW"/>
</dbReference>
<dbReference type="RefSeq" id="WP_123421399.1">
    <property type="nucleotide sequence ID" value="NZ_RJUL01000004.1"/>
</dbReference>
<dbReference type="CDD" id="cd03146">
    <property type="entry name" value="GAT1_Peptidase_E"/>
    <property type="match status" value="1"/>
</dbReference>
<dbReference type="InterPro" id="IPR029062">
    <property type="entry name" value="Class_I_gatase-like"/>
</dbReference>
<sequence>MRALLLSASRVGDTPYLVHALPFIDALLKSTERELLFVPYAGVTISWDDYTGKVAEALAPLGITVTGIHSTDDPIMAVRQAKAIAVGGGNTFRLVTELYGQQVLGAIRDKVQGDTPYMGWSAGSNVAGKSVRTTNDMPIVYPPSFDGINLVPFQINPHFTDYVQPGHNGETRSDRLNEFLTLNPQERVVCLPEGTALSLDGNKLTLLGDKGGYLMRFGDTQRIEEGCDLSHWL</sequence>
<protein>
    <submittedName>
        <fullName evidence="5">Alpha-aspartyl dipeptidase</fullName>
    </submittedName>
</protein>
<keyword evidence="6" id="KW-1185">Reference proteome</keyword>
<evidence type="ECO:0000256" key="4">
    <source>
        <dbReference type="ARBA" id="ARBA00022825"/>
    </source>
</evidence>
<keyword evidence="2" id="KW-0645">Protease</keyword>
<keyword evidence="3" id="KW-0378">Hydrolase</keyword>
<dbReference type="EMBL" id="RJUL01000004">
    <property type="protein sequence ID" value="ROQ27590.1"/>
    <property type="molecule type" value="Genomic_DNA"/>
</dbReference>
<name>A0A3N1PL25_9GAMM</name>
<evidence type="ECO:0000313" key="6">
    <source>
        <dbReference type="Proteomes" id="UP000268033"/>
    </source>
</evidence>
<evidence type="ECO:0000313" key="5">
    <source>
        <dbReference type="EMBL" id="ROQ27590.1"/>
    </source>
</evidence>
<dbReference type="InterPro" id="IPR005320">
    <property type="entry name" value="Peptidase_S51"/>
</dbReference>